<evidence type="ECO:0000256" key="1">
    <source>
        <dbReference type="ARBA" id="ARBA00022679"/>
    </source>
</evidence>
<dbReference type="InterPro" id="IPR016181">
    <property type="entry name" value="Acyl_CoA_acyltransferase"/>
</dbReference>
<dbReference type="GO" id="GO:0016747">
    <property type="term" value="F:acyltransferase activity, transferring groups other than amino-acyl groups"/>
    <property type="evidence" value="ECO:0007669"/>
    <property type="project" value="InterPro"/>
</dbReference>
<gene>
    <name evidence="4" type="ORF">EI982_04090</name>
</gene>
<keyword evidence="1 4" id="KW-0808">Transferase</keyword>
<dbReference type="AlphaFoldDB" id="A0A6B9F1A3"/>
<dbReference type="OrthoDB" id="87545at2157"/>
<keyword evidence="5" id="KW-1185">Reference proteome</keyword>
<dbReference type="RefSeq" id="WP_157688252.1">
    <property type="nucleotide sequence ID" value="NZ_CP034345.1"/>
</dbReference>
<evidence type="ECO:0000313" key="4">
    <source>
        <dbReference type="EMBL" id="QGX94016.1"/>
    </source>
</evidence>
<dbReference type="Proteomes" id="UP000428325">
    <property type="component" value="Chromosome"/>
</dbReference>
<dbReference type="Gene3D" id="3.40.630.30">
    <property type="match status" value="1"/>
</dbReference>
<evidence type="ECO:0000259" key="3">
    <source>
        <dbReference type="PROSITE" id="PS51186"/>
    </source>
</evidence>
<dbReference type="PANTHER" id="PTHR43877">
    <property type="entry name" value="AMINOALKYLPHOSPHONATE N-ACETYLTRANSFERASE-RELATED-RELATED"/>
    <property type="match status" value="1"/>
</dbReference>
<accession>A0A6B9F1A3</accession>
<dbReference type="GeneID" id="43368684"/>
<dbReference type="KEGG" id="hra:EI982_04090"/>
<dbReference type="CDD" id="cd04301">
    <property type="entry name" value="NAT_SF"/>
    <property type="match status" value="1"/>
</dbReference>
<proteinExistence type="predicted"/>
<name>A0A6B9F1A3_9EURY</name>
<dbReference type="SUPFAM" id="SSF55729">
    <property type="entry name" value="Acyl-CoA N-acyltransferases (Nat)"/>
    <property type="match status" value="1"/>
</dbReference>
<organism evidence="4 5">
    <name type="scientific">Haloplanus rallus</name>
    <dbReference type="NCBI Taxonomy" id="1816183"/>
    <lineage>
        <taxon>Archaea</taxon>
        <taxon>Methanobacteriati</taxon>
        <taxon>Methanobacteriota</taxon>
        <taxon>Stenosarchaea group</taxon>
        <taxon>Halobacteria</taxon>
        <taxon>Halobacteriales</taxon>
        <taxon>Haloferacaceae</taxon>
        <taxon>Haloplanus</taxon>
    </lineage>
</organism>
<evidence type="ECO:0000313" key="5">
    <source>
        <dbReference type="Proteomes" id="UP000428325"/>
    </source>
</evidence>
<reference evidence="4 5" key="1">
    <citation type="submission" date="2018-12" db="EMBL/GenBank/DDBJ databases">
        <title>Complete genome sequence of Haloplanus rallus MBLA0036.</title>
        <authorList>
            <person name="Nam Y.-d."/>
            <person name="Kang J."/>
            <person name="Chung W.-H."/>
            <person name="Park Y.S."/>
        </authorList>
    </citation>
    <scope>NUCLEOTIDE SEQUENCE [LARGE SCALE GENOMIC DNA]</scope>
    <source>
        <strain evidence="4 5">MBLA0036</strain>
    </source>
</reference>
<dbReference type="InterPro" id="IPR050832">
    <property type="entry name" value="Bact_Acetyltransf"/>
</dbReference>
<keyword evidence="2" id="KW-0012">Acyltransferase</keyword>
<dbReference type="EMBL" id="CP034345">
    <property type="protein sequence ID" value="QGX94016.1"/>
    <property type="molecule type" value="Genomic_DNA"/>
</dbReference>
<sequence length="351" mass="39141">MDEERPFVPDLPAGYTIRRIEWDDAPEVAAVYAAAYPADTDYPLVETAAVRSTLLGDPDVAAFVAETDDGVTGTATIEYDSLDEGNAQICKLAVHPDHQGRGLGRELLKHRLNVLHADEAFSGLVYSAAVTSHPASQHNLLARGFAPFSIHKDFQGGYFGPRNESEVITLYTPSIDYDERDVYVPERYRHVVERTLANASLDLLGRRIRTVNTVTYPQADQVEMALSRERGFLWEVTAGGDESWARTEAEIRAAMREEDVHLMVPVDANARRLIALYEPLEADGFSPAGFVPDWLSRDGDRRDAFVFQHPPDDTPTEVAVVDDVKALIDTLGLDYRVVAAHDRYWDLELEL</sequence>
<dbReference type="InterPro" id="IPR000182">
    <property type="entry name" value="GNAT_dom"/>
</dbReference>
<feature type="domain" description="N-acetyltransferase" evidence="3">
    <location>
        <begin position="15"/>
        <end position="164"/>
    </location>
</feature>
<protein>
    <submittedName>
        <fullName evidence="4">GNAT family N-acetyltransferase</fullName>
    </submittedName>
</protein>
<dbReference type="Pfam" id="PF00583">
    <property type="entry name" value="Acetyltransf_1"/>
    <property type="match status" value="1"/>
</dbReference>
<dbReference type="PROSITE" id="PS51186">
    <property type="entry name" value="GNAT"/>
    <property type="match status" value="1"/>
</dbReference>
<evidence type="ECO:0000256" key="2">
    <source>
        <dbReference type="ARBA" id="ARBA00023315"/>
    </source>
</evidence>